<keyword evidence="3" id="KW-1185">Reference proteome</keyword>
<evidence type="ECO:0000313" key="2">
    <source>
        <dbReference type="EMBL" id="CAE7343604.1"/>
    </source>
</evidence>
<evidence type="ECO:0000313" key="3">
    <source>
        <dbReference type="Proteomes" id="UP000601435"/>
    </source>
</evidence>
<feature type="non-terminal residue" evidence="2">
    <location>
        <position position="377"/>
    </location>
</feature>
<dbReference type="Proteomes" id="UP000601435">
    <property type="component" value="Unassembled WGS sequence"/>
</dbReference>
<evidence type="ECO:0000256" key="1">
    <source>
        <dbReference type="SAM" id="MobiDB-lite"/>
    </source>
</evidence>
<sequence>VKRLLPGVGKGLLPADLRSKASTVTIDSLSPKSESVDGYLHFCYTSVAEPLSETHCDVDCPYLKDLYVSAGSFLSGELGGLRRDIFECWLFLIGGSIDDLVVLPDEPGLQEALFLDSDPVALAAADTGPGTARRQPKWIPHQSYECMYAHYQLYMSGKGTEEEPASYRCATCSRFSQRIKNALAEADKIPLQRAQEQHINQVMSHRTLCTRLNHLSEESTSRPGISDPTGILKIDLDGADQSKTLLPKGLDNNKFLSSLWRAQLHVMGALVHGVAEIYYLVSPDVMKDSSTEVSLLCDVLQTSETILRERDIEVPPYLALEACIWDGLSSEHALCSTVQNHESSQPCADGQLLPRSQEPGDAESRGSFAQPKKATGH</sequence>
<dbReference type="AlphaFoldDB" id="A0A812PAF5"/>
<gene>
    <name evidence="2" type="ORF">SNEC2469_LOCUS8877</name>
</gene>
<reference evidence="2" key="1">
    <citation type="submission" date="2021-02" db="EMBL/GenBank/DDBJ databases">
        <authorList>
            <person name="Dougan E. K."/>
            <person name="Rhodes N."/>
            <person name="Thang M."/>
            <person name="Chan C."/>
        </authorList>
    </citation>
    <scope>NUCLEOTIDE SEQUENCE</scope>
</reference>
<proteinExistence type="predicted"/>
<feature type="region of interest" description="Disordered" evidence="1">
    <location>
        <begin position="344"/>
        <end position="377"/>
    </location>
</feature>
<organism evidence="2 3">
    <name type="scientific">Symbiodinium necroappetens</name>
    <dbReference type="NCBI Taxonomy" id="1628268"/>
    <lineage>
        <taxon>Eukaryota</taxon>
        <taxon>Sar</taxon>
        <taxon>Alveolata</taxon>
        <taxon>Dinophyceae</taxon>
        <taxon>Suessiales</taxon>
        <taxon>Symbiodiniaceae</taxon>
        <taxon>Symbiodinium</taxon>
    </lineage>
</organism>
<dbReference type="EMBL" id="CAJNJA010014495">
    <property type="protein sequence ID" value="CAE7343604.1"/>
    <property type="molecule type" value="Genomic_DNA"/>
</dbReference>
<dbReference type="OrthoDB" id="415418at2759"/>
<protein>
    <submittedName>
        <fullName evidence="2">Uncharacterized protein</fullName>
    </submittedName>
</protein>
<name>A0A812PAF5_9DINO</name>
<accession>A0A812PAF5</accession>
<comment type="caution">
    <text evidence="2">The sequence shown here is derived from an EMBL/GenBank/DDBJ whole genome shotgun (WGS) entry which is preliminary data.</text>
</comment>